<dbReference type="AlphaFoldDB" id="A0A1N7K8G2"/>
<protein>
    <submittedName>
        <fullName evidence="2">Uncharacterized protein</fullName>
    </submittedName>
</protein>
<name>A0A1N7K8G2_9RHOB</name>
<sequence>MRSLILTPILLAALPVQAADYACGVTLLCKGATARMSCVELSGPAAIMLTIPETGEGRIAANGAEAPLSIDRRDAASLSLSYRNTPDSALTLLRLVPATGRMQSAQLAEDGPELAEFTCKEAG</sequence>
<dbReference type="RefSeq" id="WP_076527943.1">
    <property type="nucleotide sequence ID" value="NZ_BMEH01000001.1"/>
</dbReference>
<keyword evidence="3" id="KW-1185">Reference proteome</keyword>
<dbReference type="Proteomes" id="UP000186141">
    <property type="component" value="Unassembled WGS sequence"/>
</dbReference>
<dbReference type="EMBL" id="FTOT01000001">
    <property type="protein sequence ID" value="SIS57865.1"/>
    <property type="molecule type" value="Genomic_DNA"/>
</dbReference>
<keyword evidence="1" id="KW-0732">Signal</keyword>
<dbReference type="OrthoDB" id="9840115at2"/>
<evidence type="ECO:0000313" key="2">
    <source>
        <dbReference type="EMBL" id="SIS57865.1"/>
    </source>
</evidence>
<proteinExistence type="predicted"/>
<reference evidence="2 3" key="1">
    <citation type="submission" date="2017-01" db="EMBL/GenBank/DDBJ databases">
        <authorList>
            <person name="Mah S.A."/>
            <person name="Swanson W.J."/>
            <person name="Moy G.W."/>
            <person name="Vacquier V.D."/>
        </authorList>
    </citation>
    <scope>NUCLEOTIDE SEQUENCE [LARGE SCALE GENOMIC DNA]</scope>
    <source>
        <strain evidence="2 3">DSM 26375</strain>
    </source>
</reference>
<feature type="signal peptide" evidence="1">
    <location>
        <begin position="1"/>
        <end position="18"/>
    </location>
</feature>
<evidence type="ECO:0000256" key="1">
    <source>
        <dbReference type="SAM" id="SignalP"/>
    </source>
</evidence>
<organism evidence="2 3">
    <name type="scientific">Gemmobacter megaterium</name>
    <dbReference type="NCBI Taxonomy" id="1086013"/>
    <lineage>
        <taxon>Bacteria</taxon>
        <taxon>Pseudomonadati</taxon>
        <taxon>Pseudomonadota</taxon>
        <taxon>Alphaproteobacteria</taxon>
        <taxon>Rhodobacterales</taxon>
        <taxon>Paracoccaceae</taxon>
        <taxon>Gemmobacter</taxon>
    </lineage>
</organism>
<dbReference type="STRING" id="1086013.SAMN05421774_101273"/>
<feature type="chain" id="PRO_5013111555" evidence="1">
    <location>
        <begin position="19"/>
        <end position="123"/>
    </location>
</feature>
<evidence type="ECO:0000313" key="3">
    <source>
        <dbReference type="Proteomes" id="UP000186141"/>
    </source>
</evidence>
<gene>
    <name evidence="2" type="ORF">SAMN05421774_101273</name>
</gene>
<accession>A0A1N7K8G2</accession>